<dbReference type="AlphaFoldDB" id="A0A438FXD7"/>
<feature type="region of interest" description="Disordered" evidence="1">
    <location>
        <begin position="51"/>
        <end position="78"/>
    </location>
</feature>
<protein>
    <recommendedName>
        <fullName evidence="4">Transposon Ty3-I Gag-Pol polyprotein</fullName>
    </recommendedName>
</protein>
<feature type="region of interest" description="Disordered" evidence="1">
    <location>
        <begin position="141"/>
        <end position="162"/>
    </location>
</feature>
<evidence type="ECO:0008006" key="4">
    <source>
        <dbReference type="Google" id="ProtNLM"/>
    </source>
</evidence>
<accession>A0A438FXD7</accession>
<dbReference type="InterPro" id="IPR053134">
    <property type="entry name" value="RNA-dir_DNA_polymerase"/>
</dbReference>
<dbReference type="InterPro" id="IPR043502">
    <property type="entry name" value="DNA/RNA_pol_sf"/>
</dbReference>
<evidence type="ECO:0000313" key="3">
    <source>
        <dbReference type="Proteomes" id="UP000288805"/>
    </source>
</evidence>
<dbReference type="Gene3D" id="3.10.10.10">
    <property type="entry name" value="HIV Type 1 Reverse Transcriptase, subunit A, domain 1"/>
    <property type="match status" value="1"/>
</dbReference>
<name>A0A438FXD7_VITVI</name>
<proteinExistence type="predicted"/>
<dbReference type="EMBL" id="QGNW01000718">
    <property type="protein sequence ID" value="RVW64623.1"/>
    <property type="molecule type" value="Genomic_DNA"/>
</dbReference>
<gene>
    <name evidence="2" type="ORF">CK203_048523</name>
</gene>
<reference evidence="2 3" key="1">
    <citation type="journal article" date="2018" name="PLoS Genet.">
        <title>Population sequencing reveals clonal diversity and ancestral inbreeding in the grapevine cultivar Chardonnay.</title>
        <authorList>
            <person name="Roach M.J."/>
            <person name="Johnson D.L."/>
            <person name="Bohlmann J."/>
            <person name="van Vuuren H.J."/>
            <person name="Jones S.J."/>
            <person name="Pretorius I.S."/>
            <person name="Schmidt S.A."/>
            <person name="Borneman A.R."/>
        </authorList>
    </citation>
    <scope>NUCLEOTIDE SEQUENCE [LARGE SCALE GENOMIC DNA]</scope>
    <source>
        <strain evidence="3">cv. Chardonnay</strain>
        <tissue evidence="2">Leaf</tissue>
    </source>
</reference>
<organism evidence="2 3">
    <name type="scientific">Vitis vinifera</name>
    <name type="common">Grape</name>
    <dbReference type="NCBI Taxonomy" id="29760"/>
    <lineage>
        <taxon>Eukaryota</taxon>
        <taxon>Viridiplantae</taxon>
        <taxon>Streptophyta</taxon>
        <taxon>Embryophyta</taxon>
        <taxon>Tracheophyta</taxon>
        <taxon>Spermatophyta</taxon>
        <taxon>Magnoliopsida</taxon>
        <taxon>eudicotyledons</taxon>
        <taxon>Gunneridae</taxon>
        <taxon>Pentapetalae</taxon>
        <taxon>rosids</taxon>
        <taxon>Vitales</taxon>
        <taxon>Vitaceae</taxon>
        <taxon>Viteae</taxon>
        <taxon>Vitis</taxon>
    </lineage>
</organism>
<dbReference type="PANTHER" id="PTHR24559:SF444">
    <property type="entry name" value="REVERSE TRANSCRIPTASE DOMAIN-CONTAINING PROTEIN"/>
    <property type="match status" value="1"/>
</dbReference>
<comment type="caution">
    <text evidence="2">The sequence shown here is derived from an EMBL/GenBank/DDBJ whole genome shotgun (WGS) entry which is preliminary data.</text>
</comment>
<dbReference type="Proteomes" id="UP000288805">
    <property type="component" value="Unassembled WGS sequence"/>
</dbReference>
<evidence type="ECO:0000313" key="2">
    <source>
        <dbReference type="EMBL" id="RVW64623.1"/>
    </source>
</evidence>
<dbReference type="SUPFAM" id="SSF56672">
    <property type="entry name" value="DNA/RNA polymerases"/>
    <property type="match status" value="1"/>
</dbReference>
<evidence type="ECO:0000256" key="1">
    <source>
        <dbReference type="SAM" id="MobiDB-lite"/>
    </source>
</evidence>
<dbReference type="PANTHER" id="PTHR24559">
    <property type="entry name" value="TRANSPOSON TY3-I GAG-POL POLYPROTEIN"/>
    <property type="match status" value="1"/>
</dbReference>
<sequence>MQENESLREFVKWFGQAVLQVEAYNMDHASKYPMLENDVRAPTQQILVTGQSARNDAEKNAKPSNQQRSSGRRWPGPIRADLAKRDHSKKCAYHKKTWAYYGAMQESPLLGRKAHKGGTPETVHLLKSQSWGYFPSRDSGTFRAQSPPDSYQLHPRETPGQGVRLQTKRQRLLQAASVHECVNSIRPELTGGSAHPIDGTIIFPLLDPTRILQPHRDTLILSLGIGDFDTIQISEESTHLTHISSLLTLEEARGIEGALRQYHDVFAWAHSDMTRIHPSIASHWLYILPSSRLVRQKVRRFHPDKQKINRDEVDKLLEAGFIREVEYPDWLANVVVVPKKEGKWRVCIDYTNLNNACPKDSFSLPRIDQIVDSTAGQ</sequence>